<dbReference type="GO" id="GO:0004449">
    <property type="term" value="F:isocitrate dehydrogenase (NAD+) activity"/>
    <property type="evidence" value="ECO:0007669"/>
    <property type="project" value="TreeGrafter"/>
</dbReference>
<evidence type="ECO:0000256" key="1">
    <source>
        <dbReference type="ARBA" id="ARBA00007769"/>
    </source>
</evidence>
<comment type="caution">
    <text evidence="4">The sequence shown here is derived from an EMBL/GenBank/DDBJ whole genome shotgun (WGS) entry which is preliminary data.</text>
</comment>
<keyword evidence="2" id="KW-0560">Oxidoreductase</keyword>
<dbReference type="Proteomes" id="UP000248916">
    <property type="component" value="Unassembled WGS sequence"/>
</dbReference>
<gene>
    <name evidence="4" type="ORF">LX81_01823</name>
</gene>
<dbReference type="AlphaFoldDB" id="A0A2W7NAC1"/>
<dbReference type="PROSITE" id="PS00470">
    <property type="entry name" value="IDH_IMDH"/>
    <property type="match status" value="1"/>
</dbReference>
<dbReference type="InterPro" id="IPR019818">
    <property type="entry name" value="IsoCit/isopropylmalate_DH_CS"/>
</dbReference>
<protein>
    <submittedName>
        <fullName evidence="4">3-isopropylmalate dehydrogenase</fullName>
    </submittedName>
</protein>
<dbReference type="GO" id="GO:0051287">
    <property type="term" value="F:NAD binding"/>
    <property type="evidence" value="ECO:0007669"/>
    <property type="project" value="InterPro"/>
</dbReference>
<dbReference type="SMART" id="SM01329">
    <property type="entry name" value="Iso_dh"/>
    <property type="match status" value="1"/>
</dbReference>
<dbReference type="PANTHER" id="PTHR11835:SF34">
    <property type="entry name" value="ISOCITRATE DEHYDROGENASE [NAD] SUBUNIT ALPHA, MITOCHONDRIAL"/>
    <property type="match status" value="1"/>
</dbReference>
<dbReference type="GO" id="GO:0000287">
    <property type="term" value="F:magnesium ion binding"/>
    <property type="evidence" value="ECO:0007669"/>
    <property type="project" value="InterPro"/>
</dbReference>
<feature type="domain" description="Isopropylmalate dehydrogenase-like" evidence="3">
    <location>
        <begin position="7"/>
        <end position="353"/>
    </location>
</feature>
<comment type="similarity">
    <text evidence="1">Belongs to the isocitrate and isopropylmalate dehydrogenases family.</text>
</comment>
<dbReference type="InterPro" id="IPR024084">
    <property type="entry name" value="IsoPropMal-DH-like_dom"/>
</dbReference>
<dbReference type="Pfam" id="PF00180">
    <property type="entry name" value="Iso_dh"/>
    <property type="match status" value="1"/>
</dbReference>
<dbReference type="OrthoDB" id="9767905at2"/>
<sequence>MNARKATLLTLPGDGIGAEITEATVEVLRAAGERFGLGLSFETRDIGFAALKSEGTTFPDAVFEAARAADGTVLGPVSHNDYPPAAEGGLNPSGQLRKRLDLYANIRPARTLAGLEPAWGKPVDLVVVRENTEGFYADRNMHAGSGEFMPTPDVALAVRNVTRAACMRIAETAFDLARKRRGKVTSVHKANVLRLSDGLYLECTRAVAKRHPEVEYEEKIIDAMAALLVRDPTVFDVIVTTNMYGDILSDEASELAGSLGLAASLNAGVDAAVAQAQHGSAPDIAGQGIANPASLIGSAAMLLDWLSRHGKNEAFATAGRAIQSALEAAIADPATRTRDLGGTTGTRGFTDAVISALRSS</sequence>
<dbReference type="PANTHER" id="PTHR11835">
    <property type="entry name" value="DECARBOXYLATING DEHYDROGENASES-ISOCITRATE, ISOPROPYLMALATE, TARTRATE"/>
    <property type="match status" value="1"/>
</dbReference>
<dbReference type="EMBL" id="QKZL01000005">
    <property type="protein sequence ID" value="PZX17191.1"/>
    <property type="molecule type" value="Genomic_DNA"/>
</dbReference>
<accession>A0A2W7NAC1</accession>
<reference evidence="4 5" key="1">
    <citation type="submission" date="2018-06" db="EMBL/GenBank/DDBJ databases">
        <title>Genomic Encyclopedia of Archaeal and Bacterial Type Strains, Phase II (KMG-II): from individual species to whole genera.</title>
        <authorList>
            <person name="Goeker M."/>
        </authorList>
    </citation>
    <scope>NUCLEOTIDE SEQUENCE [LARGE SCALE GENOMIC DNA]</scope>
    <source>
        <strain evidence="4 5">DSM 22009</strain>
    </source>
</reference>
<evidence type="ECO:0000313" key="5">
    <source>
        <dbReference type="Proteomes" id="UP000248916"/>
    </source>
</evidence>
<evidence type="ECO:0000259" key="3">
    <source>
        <dbReference type="SMART" id="SM01329"/>
    </source>
</evidence>
<dbReference type="RefSeq" id="WP_111536956.1">
    <property type="nucleotide sequence ID" value="NZ_QKZL01000005.1"/>
</dbReference>
<keyword evidence="5" id="KW-1185">Reference proteome</keyword>
<organism evidence="4 5">
    <name type="scientific">Palleronia aestuarii</name>
    <dbReference type="NCBI Taxonomy" id="568105"/>
    <lineage>
        <taxon>Bacteria</taxon>
        <taxon>Pseudomonadati</taxon>
        <taxon>Pseudomonadota</taxon>
        <taxon>Alphaproteobacteria</taxon>
        <taxon>Rhodobacterales</taxon>
        <taxon>Roseobacteraceae</taxon>
        <taxon>Palleronia</taxon>
    </lineage>
</organism>
<dbReference type="SUPFAM" id="SSF53659">
    <property type="entry name" value="Isocitrate/Isopropylmalate dehydrogenase-like"/>
    <property type="match status" value="1"/>
</dbReference>
<name>A0A2W7NAC1_9RHOB</name>
<evidence type="ECO:0000256" key="2">
    <source>
        <dbReference type="ARBA" id="ARBA00023002"/>
    </source>
</evidence>
<dbReference type="GO" id="GO:0006102">
    <property type="term" value="P:isocitrate metabolic process"/>
    <property type="evidence" value="ECO:0007669"/>
    <property type="project" value="TreeGrafter"/>
</dbReference>
<proteinExistence type="inferred from homology"/>
<dbReference type="Gene3D" id="3.40.718.10">
    <property type="entry name" value="Isopropylmalate Dehydrogenase"/>
    <property type="match status" value="1"/>
</dbReference>
<dbReference type="GO" id="GO:0006099">
    <property type="term" value="P:tricarboxylic acid cycle"/>
    <property type="evidence" value="ECO:0007669"/>
    <property type="project" value="TreeGrafter"/>
</dbReference>
<evidence type="ECO:0000313" key="4">
    <source>
        <dbReference type="EMBL" id="PZX17191.1"/>
    </source>
</evidence>